<gene>
    <name evidence="9" type="ORF">AERYTH_13835</name>
</gene>
<organism evidence="9 10">
    <name type="scientific">Aeromicrobium erythreum</name>
    <dbReference type="NCBI Taxonomy" id="2041"/>
    <lineage>
        <taxon>Bacteria</taxon>
        <taxon>Bacillati</taxon>
        <taxon>Actinomycetota</taxon>
        <taxon>Actinomycetes</taxon>
        <taxon>Propionibacteriales</taxon>
        <taxon>Nocardioidaceae</taxon>
        <taxon>Aeromicrobium</taxon>
    </lineage>
</organism>
<dbReference type="PANTHER" id="PTHR43133:SF8">
    <property type="entry name" value="RNA POLYMERASE SIGMA FACTOR HI_1459-RELATED"/>
    <property type="match status" value="1"/>
</dbReference>
<evidence type="ECO:0000313" key="9">
    <source>
        <dbReference type="EMBL" id="ALX05701.1"/>
    </source>
</evidence>
<feature type="region of interest" description="Disordered" evidence="6">
    <location>
        <begin position="1"/>
        <end position="24"/>
    </location>
</feature>
<dbReference type="PATRIC" id="fig|2041.4.peg.2885"/>
<dbReference type="AlphaFoldDB" id="A0A0U4CK12"/>
<feature type="domain" description="RNA polymerase sigma factor 70 region 4 type 2" evidence="8">
    <location>
        <begin position="147"/>
        <end position="198"/>
    </location>
</feature>
<dbReference type="OrthoDB" id="5244716at2"/>
<feature type="compositionally biased region" description="Basic and acidic residues" evidence="6">
    <location>
        <begin position="1"/>
        <end position="12"/>
    </location>
</feature>
<protein>
    <submittedName>
        <fullName evidence="9">Uncharacterized protein</fullName>
    </submittedName>
</protein>
<dbReference type="GO" id="GO:0016987">
    <property type="term" value="F:sigma factor activity"/>
    <property type="evidence" value="ECO:0007669"/>
    <property type="project" value="UniProtKB-KW"/>
</dbReference>
<dbReference type="SUPFAM" id="SSF88946">
    <property type="entry name" value="Sigma2 domain of RNA polymerase sigma factors"/>
    <property type="match status" value="1"/>
</dbReference>
<dbReference type="CDD" id="cd06171">
    <property type="entry name" value="Sigma70_r4"/>
    <property type="match status" value="1"/>
</dbReference>
<proteinExistence type="inferred from homology"/>
<evidence type="ECO:0000256" key="1">
    <source>
        <dbReference type="ARBA" id="ARBA00010641"/>
    </source>
</evidence>
<dbReference type="Gene3D" id="1.10.1740.10">
    <property type="match status" value="1"/>
</dbReference>
<dbReference type="SUPFAM" id="SSF88659">
    <property type="entry name" value="Sigma3 and sigma4 domains of RNA polymerase sigma factors"/>
    <property type="match status" value="1"/>
</dbReference>
<keyword evidence="2" id="KW-0805">Transcription regulation</keyword>
<evidence type="ECO:0000259" key="8">
    <source>
        <dbReference type="Pfam" id="PF08281"/>
    </source>
</evidence>
<evidence type="ECO:0000256" key="2">
    <source>
        <dbReference type="ARBA" id="ARBA00023015"/>
    </source>
</evidence>
<accession>A0A0U4CK12</accession>
<dbReference type="GO" id="GO:0003677">
    <property type="term" value="F:DNA binding"/>
    <property type="evidence" value="ECO:0007669"/>
    <property type="project" value="UniProtKB-KW"/>
</dbReference>
<evidence type="ECO:0000259" key="7">
    <source>
        <dbReference type="Pfam" id="PF04542"/>
    </source>
</evidence>
<dbReference type="PANTHER" id="PTHR43133">
    <property type="entry name" value="RNA POLYMERASE ECF-TYPE SIGMA FACTO"/>
    <property type="match status" value="1"/>
</dbReference>
<dbReference type="InterPro" id="IPR013324">
    <property type="entry name" value="RNA_pol_sigma_r3/r4-like"/>
</dbReference>
<keyword evidence="10" id="KW-1185">Reference proteome</keyword>
<name>A0A0U4CK12_9ACTN</name>
<dbReference type="InterPro" id="IPR007627">
    <property type="entry name" value="RNA_pol_sigma70_r2"/>
</dbReference>
<dbReference type="InterPro" id="IPR036388">
    <property type="entry name" value="WH-like_DNA-bd_sf"/>
</dbReference>
<dbReference type="Gene3D" id="1.10.10.10">
    <property type="entry name" value="Winged helix-like DNA-binding domain superfamily/Winged helix DNA-binding domain"/>
    <property type="match status" value="1"/>
</dbReference>
<feature type="domain" description="RNA polymerase sigma-70 region 2" evidence="7">
    <location>
        <begin position="40"/>
        <end position="107"/>
    </location>
</feature>
<reference evidence="9 10" key="1">
    <citation type="journal article" date="1991" name="Int. J. Syst. Bacteriol.">
        <title>Description of the erythromycin-producing bacterium Arthrobacter sp. strain NRRL B-3381 as Aeromicrobium erythreum gen. nov., sp. nov.</title>
        <authorList>
            <person name="Miller E.S."/>
            <person name="Woese C.R."/>
            <person name="Brenner S."/>
        </authorList>
    </citation>
    <scope>NUCLEOTIDE SEQUENCE [LARGE SCALE GENOMIC DNA]</scope>
    <source>
        <strain evidence="9 10">AR18</strain>
    </source>
</reference>
<dbReference type="EMBL" id="CP011502">
    <property type="protein sequence ID" value="ALX05701.1"/>
    <property type="molecule type" value="Genomic_DNA"/>
</dbReference>
<comment type="similarity">
    <text evidence="1">Belongs to the sigma-70 factor family. ECF subfamily.</text>
</comment>
<evidence type="ECO:0000256" key="3">
    <source>
        <dbReference type="ARBA" id="ARBA00023082"/>
    </source>
</evidence>
<dbReference type="Pfam" id="PF04542">
    <property type="entry name" value="Sigma70_r2"/>
    <property type="match status" value="1"/>
</dbReference>
<keyword evidence="4" id="KW-0238">DNA-binding</keyword>
<evidence type="ECO:0000313" key="10">
    <source>
        <dbReference type="Proteomes" id="UP000067689"/>
    </source>
</evidence>
<evidence type="ECO:0000256" key="6">
    <source>
        <dbReference type="SAM" id="MobiDB-lite"/>
    </source>
</evidence>
<dbReference type="KEGG" id="aer:AERYTH_13835"/>
<evidence type="ECO:0000256" key="4">
    <source>
        <dbReference type="ARBA" id="ARBA00023125"/>
    </source>
</evidence>
<dbReference type="InterPro" id="IPR013325">
    <property type="entry name" value="RNA_pol_sigma_r2"/>
</dbReference>
<dbReference type="STRING" id="2041.AERYTH_13835"/>
<dbReference type="RefSeq" id="WP_067859903.1">
    <property type="nucleotide sequence ID" value="NZ_CP011502.1"/>
</dbReference>
<sequence length="206" mass="23691">MTRGTDDERVPGTDDGSARPSDNALARRAGLGDRAAFEELFARLFPATLRYATRLLDGDERSAEDAVQDAWITAWRALPDFEGRSKVQTWMFTIVQREVYRRRRRTRPLAVDDRILEPLGRDDADRLGAARRLDPEQEAELGDLWRTLDLALGELPWTQRAAWTLRELEGFSYAEIAQVLDTTPTVVRGQLHRARRSLAIRMEQWR</sequence>
<dbReference type="NCBIfam" id="TIGR02937">
    <property type="entry name" value="sigma70-ECF"/>
    <property type="match status" value="1"/>
</dbReference>
<keyword evidence="5" id="KW-0804">Transcription</keyword>
<dbReference type="Proteomes" id="UP000067689">
    <property type="component" value="Chromosome"/>
</dbReference>
<dbReference type="InterPro" id="IPR039425">
    <property type="entry name" value="RNA_pol_sigma-70-like"/>
</dbReference>
<keyword evidence="3" id="KW-0731">Sigma factor</keyword>
<dbReference type="Pfam" id="PF08281">
    <property type="entry name" value="Sigma70_r4_2"/>
    <property type="match status" value="1"/>
</dbReference>
<dbReference type="InterPro" id="IPR014284">
    <property type="entry name" value="RNA_pol_sigma-70_dom"/>
</dbReference>
<dbReference type="InterPro" id="IPR013249">
    <property type="entry name" value="RNA_pol_sigma70_r4_t2"/>
</dbReference>
<evidence type="ECO:0000256" key="5">
    <source>
        <dbReference type="ARBA" id="ARBA00023163"/>
    </source>
</evidence>
<dbReference type="GO" id="GO:0006352">
    <property type="term" value="P:DNA-templated transcription initiation"/>
    <property type="evidence" value="ECO:0007669"/>
    <property type="project" value="InterPro"/>
</dbReference>